<comment type="caution">
    <text evidence="1">The sequence shown here is derived from an EMBL/GenBank/DDBJ whole genome shotgun (WGS) entry which is preliminary data.</text>
</comment>
<organism evidence="1 2">
    <name type="scientific">Portunus trituberculatus</name>
    <name type="common">Swimming crab</name>
    <name type="synonym">Neptunus trituberculatus</name>
    <dbReference type="NCBI Taxonomy" id="210409"/>
    <lineage>
        <taxon>Eukaryota</taxon>
        <taxon>Metazoa</taxon>
        <taxon>Ecdysozoa</taxon>
        <taxon>Arthropoda</taxon>
        <taxon>Crustacea</taxon>
        <taxon>Multicrustacea</taxon>
        <taxon>Malacostraca</taxon>
        <taxon>Eumalacostraca</taxon>
        <taxon>Eucarida</taxon>
        <taxon>Decapoda</taxon>
        <taxon>Pleocyemata</taxon>
        <taxon>Brachyura</taxon>
        <taxon>Eubrachyura</taxon>
        <taxon>Portunoidea</taxon>
        <taxon>Portunidae</taxon>
        <taxon>Portuninae</taxon>
        <taxon>Portunus</taxon>
    </lineage>
</organism>
<proteinExistence type="predicted"/>
<accession>A0A5B7E1C2</accession>
<evidence type="ECO:0000313" key="2">
    <source>
        <dbReference type="Proteomes" id="UP000324222"/>
    </source>
</evidence>
<dbReference type="EMBL" id="VSRR010001681">
    <property type="protein sequence ID" value="MPC27013.1"/>
    <property type="molecule type" value="Genomic_DNA"/>
</dbReference>
<protein>
    <submittedName>
        <fullName evidence="1">Uncharacterized protein</fullName>
    </submittedName>
</protein>
<evidence type="ECO:0000313" key="1">
    <source>
        <dbReference type="EMBL" id="MPC27013.1"/>
    </source>
</evidence>
<gene>
    <name evidence="1" type="ORF">E2C01_020165</name>
</gene>
<dbReference type="AlphaFoldDB" id="A0A5B7E1C2"/>
<name>A0A5B7E1C2_PORTR</name>
<sequence>MIHPRNQVWAASIVRQTQRGFIHADRGHSARRCNVTAIHRCNHLASPAFPCRFNASLFCSAA</sequence>
<reference evidence="1 2" key="1">
    <citation type="submission" date="2019-05" db="EMBL/GenBank/DDBJ databases">
        <title>Another draft genome of Portunus trituberculatus and its Hox gene families provides insights of decapod evolution.</title>
        <authorList>
            <person name="Jeong J.-H."/>
            <person name="Song I."/>
            <person name="Kim S."/>
            <person name="Choi T."/>
            <person name="Kim D."/>
            <person name="Ryu S."/>
            <person name="Kim W."/>
        </authorList>
    </citation>
    <scope>NUCLEOTIDE SEQUENCE [LARGE SCALE GENOMIC DNA]</scope>
    <source>
        <tissue evidence="1">Muscle</tissue>
    </source>
</reference>
<keyword evidence="2" id="KW-1185">Reference proteome</keyword>
<dbReference type="Proteomes" id="UP000324222">
    <property type="component" value="Unassembled WGS sequence"/>
</dbReference>